<dbReference type="Pfam" id="PF00905">
    <property type="entry name" value="Transpeptidase"/>
    <property type="match status" value="1"/>
</dbReference>
<comment type="catalytic activity">
    <reaction evidence="16">
        <text>Preferential cleavage: (Ac)2-L-Lys-D-Ala-|-D-Ala. Also transpeptidation of peptidyl-alanyl moieties that are N-acyl substituents of D-alanine.</text>
        <dbReference type="EC" id="3.4.16.4"/>
    </reaction>
</comment>
<dbReference type="SUPFAM" id="SSF56601">
    <property type="entry name" value="beta-lactamase/transpeptidase-like"/>
    <property type="match status" value="1"/>
</dbReference>
<dbReference type="RefSeq" id="WP_091332097.1">
    <property type="nucleotide sequence ID" value="NZ_FNOW01000005.1"/>
</dbReference>
<comment type="function">
    <text evidence="16">Catalyzes cross-linking of the peptidoglycan cell wall at the division septum.</text>
</comment>
<dbReference type="InterPro" id="IPR050515">
    <property type="entry name" value="Beta-lactam/transpept"/>
</dbReference>
<dbReference type="PANTHER" id="PTHR30627">
    <property type="entry name" value="PEPTIDOGLYCAN D,D-TRANSPEPTIDASE"/>
    <property type="match status" value="1"/>
</dbReference>
<dbReference type="GO" id="GO:0009002">
    <property type="term" value="F:serine-type D-Ala-D-Ala carboxypeptidase activity"/>
    <property type="evidence" value="ECO:0007669"/>
    <property type="project" value="UniProtKB-UniRule"/>
</dbReference>
<keyword evidence="14 16" id="KW-0131">Cell cycle</keyword>
<accession>A0A1H3C652</accession>
<dbReference type="InterPro" id="IPR036138">
    <property type="entry name" value="PBP_dimer_sf"/>
</dbReference>
<dbReference type="GO" id="GO:0005886">
    <property type="term" value="C:plasma membrane"/>
    <property type="evidence" value="ECO:0007669"/>
    <property type="project" value="UniProtKB-UniRule"/>
</dbReference>
<dbReference type="GO" id="GO:0006508">
    <property type="term" value="P:proteolysis"/>
    <property type="evidence" value="ECO:0007669"/>
    <property type="project" value="UniProtKB-KW"/>
</dbReference>
<keyword evidence="9 16" id="KW-0133">Cell shape</keyword>
<dbReference type="InterPro" id="IPR037532">
    <property type="entry name" value="FtsI_transpept"/>
</dbReference>
<dbReference type="Gene3D" id="3.90.1310.10">
    <property type="entry name" value="Penicillin-binding protein 2a (Domain 2)"/>
    <property type="match status" value="1"/>
</dbReference>
<feature type="active site" description="Acyl-ester intermediate" evidence="16">
    <location>
        <position position="313"/>
    </location>
</feature>
<keyword evidence="6 16" id="KW-0645">Protease</keyword>
<keyword evidence="5 16" id="KW-0121">Carboxypeptidase</keyword>
<dbReference type="GO" id="GO:0043093">
    <property type="term" value="P:FtsZ-dependent cytokinesis"/>
    <property type="evidence" value="ECO:0007669"/>
    <property type="project" value="UniProtKB-UniRule"/>
</dbReference>
<keyword evidence="15 16" id="KW-0961">Cell wall biogenesis/degradation</keyword>
<comment type="similarity">
    <text evidence="16">Belongs to the transpeptidase family. FtsI subfamily.</text>
</comment>
<dbReference type="Gene3D" id="3.30.450.330">
    <property type="match status" value="1"/>
</dbReference>
<sequence length="597" mass="66181">MSNPSRRPVRKKKPLPSAQPRRTPNIALRRRLLLSVLGLAFVILTAGVFYRQVIQTEFLQREGYARHVRDAVIPARRGMIMDRNGEPLAVSTPVETITAEPRKLIDYAAAFPALAQALDLDVAFVRDRIETNRDKGFIYLKRRVTLDEARAVRQVVTEHKLQGVGFETEYRRFYPGAEVFAHVIGFTNIEDRGQEGLELVYDSVLKAEPGLQRVILDGRRRTVEQIEQVSAPQPGQDLVLSLDRRLQYLAYRELKAAVTEHKAKGGTLVVLDVASGDVLAMVNQPSFNPNSDRTGHSERRRNRALTDVMEPGSTLKPFVVAAALERNLIRPGTRFSTSPYNIGRNVVRDVHDYGMLDVTGIITKSSNVGSVKIAQMMSYEDLWTLYDRLGFGHPTGVGFPGESRGILRHYSTWRPFEHATHSFGYGLSVTSLQLAQAYLVLAADGIKRPVNLFKQDPLAARSKPREAVRILSPNTTRRLRTMMETVVSEQGTAKQAMVAGYRAAGKTGTAKKSAGKAGYASNRYQSVFAGFVPAKQPRFVMVVMIDEPGAGAYYGGVVAAPVFQKVMEGALRLFNVPPDDPEPSMMLAQHRRGAAAP</sequence>
<keyword evidence="21" id="KW-1185">Reference proteome</keyword>
<dbReference type="Gene3D" id="3.40.710.10">
    <property type="entry name" value="DD-peptidase/beta-lactamase superfamily"/>
    <property type="match status" value="1"/>
</dbReference>
<dbReference type="OrthoDB" id="9766847at2"/>
<protein>
    <recommendedName>
        <fullName evidence="16">Peptidoglycan D,D-transpeptidase FtsI</fullName>
        <ecNumber evidence="16">3.4.16.4</ecNumber>
    </recommendedName>
    <alternativeName>
        <fullName evidence="16">Penicillin-binding protein 3</fullName>
        <shortName evidence="16">PBP-3</shortName>
    </alternativeName>
</protein>
<keyword evidence="2 16" id="KW-1003">Cell membrane</keyword>
<evidence type="ECO:0000256" key="15">
    <source>
        <dbReference type="ARBA" id="ARBA00023316"/>
    </source>
</evidence>
<feature type="region of interest" description="Disordered" evidence="17">
    <location>
        <begin position="1"/>
        <end position="21"/>
    </location>
</feature>
<feature type="domain" description="Penicillin-binding protein dimerisation" evidence="19">
    <location>
        <begin position="73"/>
        <end position="224"/>
    </location>
</feature>
<keyword evidence="13 16" id="KW-0717">Septation</keyword>
<feature type="domain" description="Penicillin-binding protein transpeptidase" evidence="18">
    <location>
        <begin position="266"/>
        <end position="568"/>
    </location>
</feature>
<evidence type="ECO:0000313" key="21">
    <source>
        <dbReference type="Proteomes" id="UP000198672"/>
    </source>
</evidence>
<keyword evidence="7 16" id="KW-0812">Transmembrane</keyword>
<dbReference type="EMBL" id="FNOW01000005">
    <property type="protein sequence ID" value="SDX49623.1"/>
    <property type="molecule type" value="Genomic_DNA"/>
</dbReference>
<evidence type="ECO:0000256" key="14">
    <source>
        <dbReference type="ARBA" id="ARBA00023306"/>
    </source>
</evidence>
<reference evidence="21" key="1">
    <citation type="submission" date="2016-10" db="EMBL/GenBank/DDBJ databases">
        <authorList>
            <person name="Varghese N."/>
            <person name="Submissions S."/>
        </authorList>
    </citation>
    <scope>NUCLEOTIDE SEQUENCE [LARGE SCALE GENOMIC DNA]</scope>
    <source>
        <strain evidence="21">DSM 173</strain>
    </source>
</reference>
<evidence type="ECO:0000259" key="18">
    <source>
        <dbReference type="Pfam" id="PF00905"/>
    </source>
</evidence>
<evidence type="ECO:0000256" key="16">
    <source>
        <dbReference type="HAMAP-Rule" id="MF_02080"/>
    </source>
</evidence>
<dbReference type="SUPFAM" id="SSF56519">
    <property type="entry name" value="Penicillin binding protein dimerisation domain"/>
    <property type="match status" value="1"/>
</dbReference>
<dbReference type="GO" id="GO:0008955">
    <property type="term" value="F:peptidoglycan glycosyltransferase activity"/>
    <property type="evidence" value="ECO:0007669"/>
    <property type="project" value="InterPro"/>
</dbReference>
<dbReference type="GO" id="GO:0071555">
    <property type="term" value="P:cell wall organization"/>
    <property type="evidence" value="ECO:0007669"/>
    <property type="project" value="UniProtKB-KW"/>
</dbReference>
<dbReference type="PANTHER" id="PTHR30627:SF1">
    <property type="entry name" value="PEPTIDOGLYCAN D,D-TRANSPEPTIDASE FTSI"/>
    <property type="match status" value="1"/>
</dbReference>
<keyword evidence="8 16" id="KW-0378">Hydrolase</keyword>
<dbReference type="GO" id="GO:0009252">
    <property type="term" value="P:peptidoglycan biosynthetic process"/>
    <property type="evidence" value="ECO:0007669"/>
    <property type="project" value="UniProtKB-UniRule"/>
</dbReference>
<dbReference type="Proteomes" id="UP000198672">
    <property type="component" value="Unassembled WGS sequence"/>
</dbReference>
<keyword evidence="11 16" id="KW-1133">Transmembrane helix</keyword>
<proteinExistence type="inferred from homology"/>
<name>A0A1H3C652_ALLWA</name>
<evidence type="ECO:0000256" key="7">
    <source>
        <dbReference type="ARBA" id="ARBA00022692"/>
    </source>
</evidence>
<dbReference type="AlphaFoldDB" id="A0A1H3C652"/>
<dbReference type="InterPro" id="IPR005311">
    <property type="entry name" value="PBP_dimer"/>
</dbReference>
<evidence type="ECO:0000256" key="9">
    <source>
        <dbReference type="ARBA" id="ARBA00022960"/>
    </source>
</evidence>
<dbReference type="EC" id="3.4.16.4" evidence="16"/>
<evidence type="ECO:0000313" key="20">
    <source>
        <dbReference type="EMBL" id="SDX49623.1"/>
    </source>
</evidence>
<evidence type="ECO:0000256" key="13">
    <source>
        <dbReference type="ARBA" id="ARBA00023210"/>
    </source>
</evidence>
<keyword evidence="4 16" id="KW-0132">Cell division</keyword>
<comment type="subcellular location">
    <subcellularLocation>
        <location evidence="1">Membrane</location>
    </subcellularLocation>
</comment>
<dbReference type="InterPro" id="IPR012338">
    <property type="entry name" value="Beta-lactam/transpept-like"/>
</dbReference>
<evidence type="ECO:0000256" key="5">
    <source>
        <dbReference type="ARBA" id="ARBA00022645"/>
    </source>
</evidence>
<dbReference type="GO" id="GO:0000917">
    <property type="term" value="P:division septum assembly"/>
    <property type="evidence" value="ECO:0007669"/>
    <property type="project" value="UniProtKB-KW"/>
</dbReference>
<evidence type="ECO:0000256" key="8">
    <source>
        <dbReference type="ARBA" id="ARBA00022801"/>
    </source>
</evidence>
<evidence type="ECO:0000256" key="1">
    <source>
        <dbReference type="ARBA" id="ARBA00004370"/>
    </source>
</evidence>
<evidence type="ECO:0000259" key="19">
    <source>
        <dbReference type="Pfam" id="PF03717"/>
    </source>
</evidence>
<evidence type="ECO:0000256" key="2">
    <source>
        <dbReference type="ARBA" id="ARBA00022475"/>
    </source>
</evidence>
<evidence type="ECO:0000256" key="6">
    <source>
        <dbReference type="ARBA" id="ARBA00022670"/>
    </source>
</evidence>
<evidence type="ECO:0000256" key="11">
    <source>
        <dbReference type="ARBA" id="ARBA00022989"/>
    </source>
</evidence>
<dbReference type="HAMAP" id="MF_02080">
    <property type="entry name" value="FtsI_transpept"/>
    <property type="match status" value="1"/>
</dbReference>
<evidence type="ECO:0000256" key="4">
    <source>
        <dbReference type="ARBA" id="ARBA00022618"/>
    </source>
</evidence>
<dbReference type="InterPro" id="IPR001460">
    <property type="entry name" value="PCN-bd_Tpept"/>
</dbReference>
<keyword evidence="3 16" id="KW-0997">Cell inner membrane</keyword>
<dbReference type="GO" id="GO:0008360">
    <property type="term" value="P:regulation of cell shape"/>
    <property type="evidence" value="ECO:0007669"/>
    <property type="project" value="UniProtKB-KW"/>
</dbReference>
<comment type="pathway">
    <text evidence="16">Cell wall biogenesis; peptidoglycan biosynthesis.</text>
</comment>
<dbReference type="GO" id="GO:0008658">
    <property type="term" value="F:penicillin binding"/>
    <property type="evidence" value="ECO:0007669"/>
    <property type="project" value="InterPro"/>
</dbReference>
<keyword evidence="12 16" id="KW-0472">Membrane</keyword>
<evidence type="ECO:0000256" key="3">
    <source>
        <dbReference type="ARBA" id="ARBA00022519"/>
    </source>
</evidence>
<organism evidence="20 21">
    <name type="scientific">Allochromatium warmingii</name>
    <name type="common">Chromatium warmingii</name>
    <dbReference type="NCBI Taxonomy" id="61595"/>
    <lineage>
        <taxon>Bacteria</taxon>
        <taxon>Pseudomonadati</taxon>
        <taxon>Pseudomonadota</taxon>
        <taxon>Gammaproteobacteria</taxon>
        <taxon>Chromatiales</taxon>
        <taxon>Chromatiaceae</taxon>
        <taxon>Allochromatium</taxon>
    </lineage>
</organism>
<dbReference type="Pfam" id="PF03717">
    <property type="entry name" value="PBP_dimer"/>
    <property type="match status" value="1"/>
</dbReference>
<dbReference type="STRING" id="61595.SAMN05421644_10521"/>
<gene>
    <name evidence="16" type="primary">ftsI</name>
    <name evidence="20" type="ORF">SAMN05421644_10521</name>
</gene>
<keyword evidence="10 16" id="KW-0573">Peptidoglycan synthesis</keyword>
<evidence type="ECO:0000256" key="17">
    <source>
        <dbReference type="SAM" id="MobiDB-lite"/>
    </source>
</evidence>
<evidence type="ECO:0000256" key="10">
    <source>
        <dbReference type="ARBA" id="ARBA00022984"/>
    </source>
</evidence>
<dbReference type="UniPathway" id="UPA00219"/>
<evidence type="ECO:0000256" key="12">
    <source>
        <dbReference type="ARBA" id="ARBA00023136"/>
    </source>
</evidence>